<organism evidence="2 3">
    <name type="scientific">Gryllus longicercus</name>
    <dbReference type="NCBI Taxonomy" id="2509291"/>
    <lineage>
        <taxon>Eukaryota</taxon>
        <taxon>Metazoa</taxon>
        <taxon>Ecdysozoa</taxon>
        <taxon>Arthropoda</taxon>
        <taxon>Hexapoda</taxon>
        <taxon>Insecta</taxon>
        <taxon>Pterygota</taxon>
        <taxon>Neoptera</taxon>
        <taxon>Polyneoptera</taxon>
        <taxon>Orthoptera</taxon>
        <taxon>Ensifera</taxon>
        <taxon>Gryllidea</taxon>
        <taxon>Grylloidea</taxon>
        <taxon>Gryllidae</taxon>
        <taxon>Gryllinae</taxon>
        <taxon>Gryllus</taxon>
    </lineage>
</organism>
<evidence type="ECO:0000313" key="3">
    <source>
        <dbReference type="Proteomes" id="UP001378592"/>
    </source>
</evidence>
<feature type="chain" id="PRO_5042824303" description="Accessory gland protein" evidence="1">
    <location>
        <begin position="30"/>
        <end position="168"/>
    </location>
</feature>
<gene>
    <name evidence="2" type="ORF">R5R35_012242</name>
</gene>
<dbReference type="EMBL" id="JAZDUA010001018">
    <property type="protein sequence ID" value="KAK7788585.1"/>
    <property type="molecule type" value="Genomic_DNA"/>
</dbReference>
<evidence type="ECO:0000313" key="2">
    <source>
        <dbReference type="EMBL" id="KAK7788585.1"/>
    </source>
</evidence>
<sequence>MRALASASASAAAIAALCACALLQGAAHAFPADAASAVAQAHASVQNKAQSAQNLASNLFAAFSKSTQDDPEAATIPITKKMYDFIESVLVNVLRPKPILDTIKEEEKYGNDGEKFNKVGRSVVGGVETLTTLIASAADFPVNTLKSFTRQATAALNKIGSKIVGLSR</sequence>
<keyword evidence="1" id="KW-0732">Signal</keyword>
<dbReference type="Proteomes" id="UP001378592">
    <property type="component" value="Unassembled WGS sequence"/>
</dbReference>
<protein>
    <recommendedName>
        <fullName evidence="4">Accessory gland protein</fullName>
    </recommendedName>
</protein>
<evidence type="ECO:0000256" key="1">
    <source>
        <dbReference type="SAM" id="SignalP"/>
    </source>
</evidence>
<evidence type="ECO:0008006" key="4">
    <source>
        <dbReference type="Google" id="ProtNLM"/>
    </source>
</evidence>
<proteinExistence type="predicted"/>
<feature type="signal peptide" evidence="1">
    <location>
        <begin position="1"/>
        <end position="29"/>
    </location>
</feature>
<comment type="caution">
    <text evidence="2">The sequence shown here is derived from an EMBL/GenBank/DDBJ whole genome shotgun (WGS) entry which is preliminary data.</text>
</comment>
<dbReference type="PROSITE" id="PS51257">
    <property type="entry name" value="PROKAR_LIPOPROTEIN"/>
    <property type="match status" value="1"/>
</dbReference>
<accession>A0AAN9YTC2</accession>
<name>A0AAN9YTC2_9ORTH</name>
<keyword evidence="3" id="KW-1185">Reference proteome</keyword>
<dbReference type="AlphaFoldDB" id="A0AAN9YTC2"/>
<reference evidence="2 3" key="1">
    <citation type="submission" date="2024-03" db="EMBL/GenBank/DDBJ databases">
        <title>The genome assembly and annotation of the cricket Gryllus longicercus Weissman &amp; Gray.</title>
        <authorList>
            <person name="Szrajer S."/>
            <person name="Gray D."/>
            <person name="Ylla G."/>
        </authorList>
    </citation>
    <scope>NUCLEOTIDE SEQUENCE [LARGE SCALE GENOMIC DNA]</scope>
    <source>
        <strain evidence="2">DAG 2021-001</strain>
        <tissue evidence="2">Whole body minus gut</tissue>
    </source>
</reference>